<reference evidence="3" key="1">
    <citation type="journal article" date="2019" name="Int. J. Syst. Evol. Microbiol.">
        <title>The Global Catalogue of Microorganisms (GCM) 10K type strain sequencing project: providing services to taxonomists for standard genome sequencing and annotation.</title>
        <authorList>
            <consortium name="The Broad Institute Genomics Platform"/>
            <consortium name="The Broad Institute Genome Sequencing Center for Infectious Disease"/>
            <person name="Wu L."/>
            <person name="Ma J."/>
        </authorList>
    </citation>
    <scope>NUCLEOTIDE SEQUENCE [LARGE SCALE GENOMIC DNA]</scope>
    <source>
        <strain evidence="3">CGMCC 4.7330</strain>
    </source>
</reference>
<dbReference type="EMBL" id="JBHSAX010000022">
    <property type="protein sequence ID" value="MFC3965515.1"/>
    <property type="molecule type" value="Genomic_DNA"/>
</dbReference>
<dbReference type="Proteomes" id="UP001595696">
    <property type="component" value="Unassembled WGS sequence"/>
</dbReference>
<name>A0ABV8E0V3_9NOCA</name>
<proteinExistence type="predicted"/>
<gene>
    <name evidence="2" type="ORF">ACFO0B_26290</name>
</gene>
<feature type="region of interest" description="Disordered" evidence="1">
    <location>
        <begin position="1"/>
        <end position="25"/>
    </location>
</feature>
<feature type="compositionally biased region" description="Polar residues" evidence="1">
    <location>
        <begin position="8"/>
        <end position="18"/>
    </location>
</feature>
<evidence type="ECO:0000256" key="1">
    <source>
        <dbReference type="SAM" id="MobiDB-lite"/>
    </source>
</evidence>
<organism evidence="2 3">
    <name type="scientific">Nocardia jiangsuensis</name>
    <dbReference type="NCBI Taxonomy" id="1691563"/>
    <lineage>
        <taxon>Bacteria</taxon>
        <taxon>Bacillati</taxon>
        <taxon>Actinomycetota</taxon>
        <taxon>Actinomycetes</taxon>
        <taxon>Mycobacteriales</taxon>
        <taxon>Nocardiaceae</taxon>
        <taxon>Nocardia</taxon>
    </lineage>
</organism>
<accession>A0ABV8E0V3</accession>
<evidence type="ECO:0000313" key="3">
    <source>
        <dbReference type="Proteomes" id="UP001595696"/>
    </source>
</evidence>
<dbReference type="RefSeq" id="WP_378615414.1">
    <property type="nucleotide sequence ID" value="NZ_JBHSAX010000022.1"/>
</dbReference>
<comment type="caution">
    <text evidence="2">The sequence shown here is derived from an EMBL/GenBank/DDBJ whole genome shotgun (WGS) entry which is preliminary data.</text>
</comment>
<sequence>MPDRDTIAQLNQDITTADNLGDTETVERLKGELEKAKRAAETGDANLE</sequence>
<keyword evidence="3" id="KW-1185">Reference proteome</keyword>
<evidence type="ECO:0000313" key="2">
    <source>
        <dbReference type="EMBL" id="MFC3965515.1"/>
    </source>
</evidence>
<protein>
    <submittedName>
        <fullName evidence="2">Uncharacterized protein</fullName>
    </submittedName>
</protein>